<evidence type="ECO:0000313" key="10">
    <source>
        <dbReference type="EMBL" id="CUI15190.1"/>
    </source>
</evidence>
<dbReference type="PRINTS" id="PR00141">
    <property type="entry name" value="PROTEASOME"/>
</dbReference>
<comment type="subunit">
    <text evidence="8">Component of the proteasome complex.</text>
</comment>
<name>A0A0S4KNR5_BODSA</name>
<dbReference type="InterPro" id="IPR029055">
    <property type="entry name" value="Ntn_hydrolases_N"/>
</dbReference>
<keyword evidence="6 8" id="KW-0647">Proteasome</keyword>
<dbReference type="FunFam" id="3.60.20.10:FF:000073">
    <property type="entry name" value="Proteasome subunit beta"/>
    <property type="match status" value="1"/>
</dbReference>
<dbReference type="Proteomes" id="UP000051952">
    <property type="component" value="Unassembled WGS sequence"/>
</dbReference>
<gene>
    <name evidence="10" type="ORF">BSAL_31595</name>
</gene>
<evidence type="ECO:0000256" key="6">
    <source>
        <dbReference type="ARBA" id="ARBA00022942"/>
    </source>
</evidence>
<dbReference type="VEuPathDB" id="TriTrypDB:BSAL_31595"/>
<proteinExistence type="inferred from homology"/>
<dbReference type="CDD" id="cd03762">
    <property type="entry name" value="proteasome_beta_type_6"/>
    <property type="match status" value="1"/>
</dbReference>
<evidence type="ECO:0000256" key="4">
    <source>
        <dbReference type="ARBA" id="ARBA00022698"/>
    </source>
</evidence>
<dbReference type="GO" id="GO:0005634">
    <property type="term" value="C:nucleus"/>
    <property type="evidence" value="ECO:0007669"/>
    <property type="project" value="UniProtKB-SubCell"/>
</dbReference>
<comment type="subcellular location">
    <subcellularLocation>
        <location evidence="8">Cytoplasm</location>
    </subcellularLocation>
    <subcellularLocation>
        <location evidence="8">Nucleus</location>
    </subcellularLocation>
</comment>
<comment type="catalytic activity">
    <reaction evidence="1">
        <text>Cleavage of peptide bonds with very broad specificity.</text>
        <dbReference type="EC" id="3.4.25.1"/>
    </reaction>
</comment>
<feature type="active site" description="Nucleophile" evidence="7">
    <location>
        <position position="78"/>
    </location>
</feature>
<dbReference type="PROSITE" id="PS00854">
    <property type="entry name" value="PROTEASOME_BETA_1"/>
    <property type="match status" value="1"/>
</dbReference>
<evidence type="ECO:0000256" key="1">
    <source>
        <dbReference type="ARBA" id="ARBA00001198"/>
    </source>
</evidence>
<keyword evidence="5" id="KW-0378">Hydrolase</keyword>
<dbReference type="InterPro" id="IPR016050">
    <property type="entry name" value="Proteasome_bsu_CS"/>
</dbReference>
<dbReference type="EMBL" id="CYKH01001913">
    <property type="protein sequence ID" value="CUI15190.1"/>
    <property type="molecule type" value="Genomic_DNA"/>
</dbReference>
<dbReference type="OrthoDB" id="7854943at2759"/>
<dbReference type="GO" id="GO:0051603">
    <property type="term" value="P:proteolysis involved in protein catabolic process"/>
    <property type="evidence" value="ECO:0007669"/>
    <property type="project" value="InterPro"/>
</dbReference>
<dbReference type="GO" id="GO:0004298">
    <property type="term" value="F:threonine-type endopeptidase activity"/>
    <property type="evidence" value="ECO:0007669"/>
    <property type="project" value="UniProtKB-KW"/>
</dbReference>
<comment type="function">
    <text evidence="8">Component of the proteasome, a multicatalytic proteinase complex which is characterized by its ability to cleave peptides with Arg, Phe, Tyr, Leu, and Glu adjacent to the leaving group at neutral or slightly basic pH. The proteasome has an ATP-dependent proteolytic activity.</text>
</comment>
<accession>A0A0S4KNR5</accession>
<evidence type="ECO:0000313" key="11">
    <source>
        <dbReference type="Proteomes" id="UP000051952"/>
    </source>
</evidence>
<comment type="similarity">
    <text evidence="8">Belongs to the peptidase T1B family.</text>
</comment>
<sequence length="309" mass="33373">MRVCDRLNLPSLFIGKNCQQHFLMLQRPASTLVQDPSYPAPQQHALSQNGSAQYAKRLFPAEPIAEDPQMDAPVSLGTTIMAVSYEGGVVLAADSRTSTGSYVVNRVSNKLTKLTKKIYCCRSGSAADTQALAEYCSSHLEQCEIQTGEEPKVATAANLFQLMCYRNKWNISAGIIVAGYDSINGGSVYSIPSGGSCVKLDYAIGGSGSIFLYSFFDSNYKPGMTKEECLSFVRTAVSHAYSRDGSSGGLVRTIALDKEGESHETTPWPVAPYAMERDPKYAALAPQNQPFSSSVKTQPNQTDSSAVNI</sequence>
<keyword evidence="2 8" id="KW-0963">Cytoplasm</keyword>
<evidence type="ECO:0000256" key="2">
    <source>
        <dbReference type="ARBA" id="ARBA00022490"/>
    </source>
</evidence>
<dbReference type="InterPro" id="IPR001353">
    <property type="entry name" value="Proteasome_sua/b"/>
</dbReference>
<dbReference type="InterPro" id="IPR000243">
    <property type="entry name" value="Pept_T1A_subB"/>
</dbReference>
<keyword evidence="11" id="KW-1185">Reference proteome</keyword>
<dbReference type="PANTHER" id="PTHR32194">
    <property type="entry name" value="METALLOPROTEASE TLDD"/>
    <property type="match status" value="1"/>
</dbReference>
<dbReference type="PROSITE" id="PS51476">
    <property type="entry name" value="PROTEASOME_BETA_2"/>
    <property type="match status" value="1"/>
</dbReference>
<organism evidence="10 11">
    <name type="scientific">Bodo saltans</name>
    <name type="common">Flagellated protozoan</name>
    <dbReference type="NCBI Taxonomy" id="75058"/>
    <lineage>
        <taxon>Eukaryota</taxon>
        <taxon>Discoba</taxon>
        <taxon>Euglenozoa</taxon>
        <taxon>Kinetoplastea</taxon>
        <taxon>Metakinetoplastina</taxon>
        <taxon>Eubodonida</taxon>
        <taxon>Bodonidae</taxon>
        <taxon>Bodo</taxon>
    </lineage>
</organism>
<dbReference type="GO" id="GO:0005737">
    <property type="term" value="C:cytoplasm"/>
    <property type="evidence" value="ECO:0007669"/>
    <property type="project" value="UniProtKB-SubCell"/>
</dbReference>
<dbReference type="AlphaFoldDB" id="A0A0S4KNR5"/>
<dbReference type="PANTHER" id="PTHR32194:SF0">
    <property type="entry name" value="ATP-DEPENDENT PROTEASE SUBUNIT HSLV"/>
    <property type="match status" value="1"/>
</dbReference>
<dbReference type="Gene3D" id="3.60.20.10">
    <property type="entry name" value="Glutamine Phosphoribosylpyrophosphate, subunit 1, domain 1"/>
    <property type="match status" value="1"/>
</dbReference>
<dbReference type="GO" id="GO:0019774">
    <property type="term" value="C:proteasome core complex, beta-subunit complex"/>
    <property type="evidence" value="ECO:0007669"/>
    <property type="project" value="UniProtKB-ARBA"/>
</dbReference>
<evidence type="ECO:0000256" key="7">
    <source>
        <dbReference type="PIRSR" id="PIRSR600243-1"/>
    </source>
</evidence>
<evidence type="ECO:0000256" key="9">
    <source>
        <dbReference type="SAM" id="MobiDB-lite"/>
    </source>
</evidence>
<evidence type="ECO:0000256" key="5">
    <source>
        <dbReference type="ARBA" id="ARBA00022801"/>
    </source>
</evidence>
<evidence type="ECO:0000256" key="8">
    <source>
        <dbReference type="RuleBase" id="RU004203"/>
    </source>
</evidence>
<feature type="region of interest" description="Disordered" evidence="9">
    <location>
        <begin position="286"/>
        <end position="309"/>
    </location>
</feature>
<evidence type="ECO:0000256" key="3">
    <source>
        <dbReference type="ARBA" id="ARBA00022670"/>
    </source>
</evidence>
<reference evidence="11" key="1">
    <citation type="submission" date="2015-09" db="EMBL/GenBank/DDBJ databases">
        <authorList>
            <consortium name="Pathogen Informatics"/>
        </authorList>
    </citation>
    <scope>NUCLEOTIDE SEQUENCE [LARGE SCALE GENOMIC DNA]</scope>
    <source>
        <strain evidence="11">Lake Konstanz</strain>
    </source>
</reference>
<dbReference type="SUPFAM" id="SSF56235">
    <property type="entry name" value="N-terminal nucleophile aminohydrolases (Ntn hydrolases)"/>
    <property type="match status" value="1"/>
</dbReference>
<keyword evidence="3" id="KW-0645">Protease</keyword>
<dbReference type="Pfam" id="PF00227">
    <property type="entry name" value="Proteasome"/>
    <property type="match status" value="1"/>
</dbReference>
<dbReference type="InterPro" id="IPR023333">
    <property type="entry name" value="Proteasome_suB-type"/>
</dbReference>
<protein>
    <recommendedName>
        <fullName evidence="8">Proteasome subunit beta</fullName>
    </recommendedName>
</protein>
<keyword evidence="8" id="KW-0539">Nucleus</keyword>
<keyword evidence="4" id="KW-0888">Threonine protease</keyword>
<dbReference type="OMA" id="PWAGEVH"/>